<dbReference type="Proteomes" id="UP000000763">
    <property type="component" value="Chromosome 7"/>
</dbReference>
<reference evidence="2" key="1">
    <citation type="journal article" date="2005" name="Nature">
        <title>The map-based sequence of the rice genome.</title>
        <authorList>
            <consortium name="International rice genome sequencing project (IRGSP)"/>
            <person name="Matsumoto T."/>
            <person name="Wu J."/>
            <person name="Kanamori H."/>
            <person name="Katayose Y."/>
            <person name="Fujisawa M."/>
            <person name="Namiki N."/>
            <person name="Mizuno H."/>
            <person name="Yamamoto K."/>
            <person name="Antonio B.A."/>
            <person name="Baba T."/>
            <person name="Sakata K."/>
            <person name="Nagamura Y."/>
            <person name="Aoki H."/>
            <person name="Arikawa K."/>
            <person name="Arita K."/>
            <person name="Bito T."/>
            <person name="Chiden Y."/>
            <person name="Fujitsuka N."/>
            <person name="Fukunaka R."/>
            <person name="Hamada M."/>
            <person name="Harada C."/>
            <person name="Hayashi A."/>
            <person name="Hijishita S."/>
            <person name="Honda M."/>
            <person name="Hosokawa S."/>
            <person name="Ichikawa Y."/>
            <person name="Idonuma A."/>
            <person name="Iijima M."/>
            <person name="Ikeda M."/>
            <person name="Ikeno M."/>
            <person name="Ito K."/>
            <person name="Ito S."/>
            <person name="Ito T."/>
            <person name="Ito Y."/>
            <person name="Ito Y."/>
            <person name="Iwabuchi A."/>
            <person name="Kamiya K."/>
            <person name="Karasawa W."/>
            <person name="Kurita K."/>
            <person name="Katagiri S."/>
            <person name="Kikuta A."/>
            <person name="Kobayashi H."/>
            <person name="Kobayashi N."/>
            <person name="Machita K."/>
            <person name="Maehara T."/>
            <person name="Masukawa M."/>
            <person name="Mizubayashi T."/>
            <person name="Mukai Y."/>
            <person name="Nagasaki H."/>
            <person name="Nagata Y."/>
            <person name="Naito S."/>
            <person name="Nakashima M."/>
            <person name="Nakama Y."/>
            <person name="Nakamichi Y."/>
            <person name="Nakamura M."/>
            <person name="Meguro A."/>
            <person name="Negishi M."/>
            <person name="Ohta I."/>
            <person name="Ohta T."/>
            <person name="Okamoto M."/>
            <person name="Ono N."/>
            <person name="Saji S."/>
            <person name="Sakaguchi M."/>
            <person name="Sakai K."/>
            <person name="Shibata M."/>
            <person name="Shimokawa T."/>
            <person name="Song J."/>
            <person name="Takazaki Y."/>
            <person name="Terasawa K."/>
            <person name="Tsugane M."/>
            <person name="Tsuji K."/>
            <person name="Ueda S."/>
            <person name="Waki K."/>
            <person name="Yamagata H."/>
            <person name="Yamamoto M."/>
            <person name="Yamamoto S."/>
            <person name="Yamane H."/>
            <person name="Yoshiki S."/>
            <person name="Yoshihara R."/>
            <person name="Yukawa K."/>
            <person name="Zhong H."/>
            <person name="Yano M."/>
            <person name="Yuan Q."/>
            <person name="Ouyang S."/>
            <person name="Liu J."/>
            <person name="Jones K.M."/>
            <person name="Gansberger K."/>
            <person name="Moffat K."/>
            <person name="Hill J."/>
            <person name="Bera J."/>
            <person name="Fadrosh D."/>
            <person name="Jin S."/>
            <person name="Johri S."/>
            <person name="Kim M."/>
            <person name="Overton L."/>
            <person name="Reardon M."/>
            <person name="Tsitrin T."/>
            <person name="Vuong H."/>
            <person name="Weaver B."/>
            <person name="Ciecko A."/>
            <person name="Tallon L."/>
            <person name="Jackson J."/>
            <person name="Pai G."/>
            <person name="Aken S.V."/>
            <person name="Utterback T."/>
            <person name="Reidmuller S."/>
            <person name="Feldblyum T."/>
            <person name="Hsiao J."/>
            <person name="Zismann V."/>
            <person name="Iobst S."/>
            <person name="de Vazeille A.R."/>
            <person name="Buell C.R."/>
            <person name="Ying K."/>
            <person name="Li Y."/>
            <person name="Lu T."/>
            <person name="Huang Y."/>
            <person name="Zhao Q."/>
            <person name="Feng Q."/>
            <person name="Zhang L."/>
            <person name="Zhu J."/>
            <person name="Weng Q."/>
            <person name="Mu J."/>
            <person name="Lu Y."/>
            <person name="Fan D."/>
            <person name="Liu Y."/>
            <person name="Guan J."/>
            <person name="Zhang Y."/>
            <person name="Yu S."/>
            <person name="Liu X."/>
            <person name="Zhang Y."/>
            <person name="Hong G."/>
            <person name="Han B."/>
            <person name="Choisne N."/>
            <person name="Demange N."/>
            <person name="Orjeda G."/>
            <person name="Samain S."/>
            <person name="Cattolico L."/>
            <person name="Pelletier E."/>
            <person name="Couloux A."/>
            <person name="Segurens B."/>
            <person name="Wincker P."/>
            <person name="D'Hont A."/>
            <person name="Scarpelli C."/>
            <person name="Weissenbach J."/>
            <person name="Salanoubat M."/>
            <person name="Quetier F."/>
            <person name="Yu Y."/>
            <person name="Kim H.R."/>
            <person name="Rambo T."/>
            <person name="Currie J."/>
            <person name="Collura K."/>
            <person name="Luo M."/>
            <person name="Yang T."/>
            <person name="Ammiraju J.S.S."/>
            <person name="Engler F."/>
            <person name="Soderlund C."/>
            <person name="Wing R.A."/>
            <person name="Palmer L.E."/>
            <person name="de la Bastide M."/>
            <person name="Spiegel L."/>
            <person name="Nascimento L."/>
            <person name="Zutavern T."/>
            <person name="O'Shaughnessy A."/>
            <person name="Dike S."/>
            <person name="Dedhia N."/>
            <person name="Preston R."/>
            <person name="Balija V."/>
            <person name="McCombie W.R."/>
            <person name="Chow T."/>
            <person name="Chen H."/>
            <person name="Chung M."/>
            <person name="Chen C."/>
            <person name="Shaw J."/>
            <person name="Wu H."/>
            <person name="Hsiao K."/>
            <person name="Chao Y."/>
            <person name="Chu M."/>
            <person name="Cheng C."/>
            <person name="Hour A."/>
            <person name="Lee P."/>
            <person name="Lin S."/>
            <person name="Lin Y."/>
            <person name="Liou J."/>
            <person name="Liu S."/>
            <person name="Hsing Y."/>
            <person name="Raghuvanshi S."/>
            <person name="Mohanty A."/>
            <person name="Bharti A.K."/>
            <person name="Gaur A."/>
            <person name="Gupta V."/>
            <person name="Kumar D."/>
            <person name="Ravi V."/>
            <person name="Vij S."/>
            <person name="Kapur A."/>
            <person name="Khurana P."/>
            <person name="Khurana P."/>
            <person name="Khurana J.P."/>
            <person name="Tyagi A.K."/>
            <person name="Gaikwad K."/>
            <person name="Singh A."/>
            <person name="Dalal V."/>
            <person name="Srivastava S."/>
            <person name="Dixit A."/>
            <person name="Pal A.K."/>
            <person name="Ghazi I.A."/>
            <person name="Yadav M."/>
            <person name="Pandit A."/>
            <person name="Bhargava A."/>
            <person name="Sureshbabu K."/>
            <person name="Batra K."/>
            <person name="Sharma T.R."/>
            <person name="Mohapatra T."/>
            <person name="Singh N.K."/>
            <person name="Messing J."/>
            <person name="Nelson A.B."/>
            <person name="Fuks G."/>
            <person name="Kavchok S."/>
            <person name="Keizer G."/>
            <person name="Linton E."/>
            <person name="Llaca V."/>
            <person name="Song R."/>
            <person name="Tanyolac B."/>
            <person name="Young S."/>
            <person name="Ho-Il K."/>
            <person name="Hahn J.H."/>
            <person name="Sangsakoo G."/>
            <person name="Vanavichit A."/>
            <person name="de Mattos Luiz.A.T."/>
            <person name="Zimmer P.D."/>
            <person name="Malone G."/>
            <person name="Dellagostin O."/>
            <person name="de Oliveira A.C."/>
            <person name="Bevan M."/>
            <person name="Bancroft I."/>
            <person name="Minx P."/>
            <person name="Cordum H."/>
            <person name="Wilson R."/>
            <person name="Cheng Z."/>
            <person name="Jin W."/>
            <person name="Jiang J."/>
            <person name="Leong S.A."/>
            <person name="Iwama H."/>
            <person name="Gojobori T."/>
            <person name="Itoh T."/>
            <person name="Niimura Y."/>
            <person name="Fujii Y."/>
            <person name="Habara T."/>
            <person name="Sakai H."/>
            <person name="Sato Y."/>
            <person name="Wilson G."/>
            <person name="Kumar K."/>
            <person name="McCouch S."/>
            <person name="Juretic N."/>
            <person name="Hoen D."/>
            <person name="Wright S."/>
            <person name="Bruskiewich R."/>
            <person name="Bureau T."/>
            <person name="Miyao A."/>
            <person name="Hirochika H."/>
            <person name="Nishikawa T."/>
            <person name="Kadowaki K."/>
            <person name="Sugiura M."/>
            <person name="Burr B."/>
            <person name="Sasaki T."/>
        </authorList>
    </citation>
    <scope>NUCLEOTIDE SEQUENCE [LARGE SCALE GENOMIC DNA]</scope>
    <source>
        <strain evidence="2">cv. Nipponbare</strain>
    </source>
</reference>
<proteinExistence type="predicted"/>
<evidence type="ECO:0000313" key="2">
    <source>
        <dbReference type="Proteomes" id="UP000000763"/>
    </source>
</evidence>
<sequence>MEGQGGQCERERSCEWQRQGLNLQPGAADRARIRHIRVWARVPVVVFDVKLTFCAYNQSDDHFVCVVKVELKGVT</sequence>
<protein>
    <submittedName>
        <fullName evidence="1">Uncharacterized protein</fullName>
    </submittedName>
</protein>
<gene>
    <name evidence="1" type="primary">OJ1136_A05.25</name>
</gene>
<evidence type="ECO:0000313" key="1">
    <source>
        <dbReference type="EMBL" id="BAC82970.1"/>
    </source>
</evidence>
<dbReference type="AlphaFoldDB" id="Q6ZLJ7"/>
<reference evidence="2" key="2">
    <citation type="journal article" date="2008" name="Nucleic Acids Res.">
        <title>The rice annotation project database (RAP-DB): 2008 update.</title>
        <authorList>
            <consortium name="The rice annotation project (RAP)"/>
        </authorList>
    </citation>
    <scope>GENOME REANNOTATION</scope>
    <source>
        <strain evidence="2">cv. Nipponbare</strain>
    </source>
</reference>
<name>Q6ZLJ7_ORYSJ</name>
<organism evidence="1 2">
    <name type="scientific">Oryza sativa subsp. japonica</name>
    <name type="common">Rice</name>
    <dbReference type="NCBI Taxonomy" id="39947"/>
    <lineage>
        <taxon>Eukaryota</taxon>
        <taxon>Viridiplantae</taxon>
        <taxon>Streptophyta</taxon>
        <taxon>Embryophyta</taxon>
        <taxon>Tracheophyta</taxon>
        <taxon>Spermatophyta</taxon>
        <taxon>Magnoliopsida</taxon>
        <taxon>Liliopsida</taxon>
        <taxon>Poales</taxon>
        <taxon>Poaceae</taxon>
        <taxon>BOP clade</taxon>
        <taxon>Oryzoideae</taxon>
        <taxon>Oryzeae</taxon>
        <taxon>Oryzinae</taxon>
        <taxon>Oryza</taxon>
        <taxon>Oryza sativa</taxon>
    </lineage>
</organism>
<dbReference type="EMBL" id="AP003748">
    <property type="protein sequence ID" value="BAC82970.1"/>
    <property type="molecule type" value="Genomic_DNA"/>
</dbReference>
<accession>Q6ZLJ7</accession>